<dbReference type="Proteomes" id="UP000824072">
    <property type="component" value="Unassembled WGS sequence"/>
</dbReference>
<evidence type="ECO:0000259" key="2">
    <source>
        <dbReference type="Pfam" id="PF04073"/>
    </source>
</evidence>
<dbReference type="InterPro" id="IPR040285">
    <property type="entry name" value="ProX/PRXD1"/>
</dbReference>
<dbReference type="Gene3D" id="3.90.960.10">
    <property type="entry name" value="YbaK/aminoacyl-tRNA synthetase-associated domain"/>
    <property type="match status" value="1"/>
</dbReference>
<feature type="domain" description="YbaK/aminoacyl-tRNA synthetase-associated" evidence="2">
    <location>
        <begin position="32"/>
        <end position="155"/>
    </location>
</feature>
<proteinExistence type="inferred from homology"/>
<reference evidence="3" key="2">
    <citation type="journal article" date="2021" name="PeerJ">
        <title>Extensive microbial diversity within the chicken gut microbiome revealed by metagenomics and culture.</title>
        <authorList>
            <person name="Gilroy R."/>
            <person name="Ravi A."/>
            <person name="Getino M."/>
            <person name="Pursley I."/>
            <person name="Horton D.L."/>
            <person name="Alikhan N.F."/>
            <person name="Baker D."/>
            <person name="Gharbi K."/>
            <person name="Hall N."/>
            <person name="Watson M."/>
            <person name="Adriaenssens E.M."/>
            <person name="Foster-Nyarko E."/>
            <person name="Jarju S."/>
            <person name="Secka A."/>
            <person name="Antonio M."/>
            <person name="Oren A."/>
            <person name="Chaudhuri R.R."/>
            <person name="La Ragione R."/>
            <person name="Hildebrand F."/>
            <person name="Pallen M.J."/>
        </authorList>
    </citation>
    <scope>NUCLEOTIDE SEQUENCE</scope>
    <source>
        <strain evidence="3">ChiHcec3-11533</strain>
    </source>
</reference>
<organism evidence="3 4">
    <name type="scientific">Candidatus Pullichristensenella excrementigallinarum</name>
    <dbReference type="NCBI Taxonomy" id="2840907"/>
    <lineage>
        <taxon>Bacteria</taxon>
        <taxon>Bacillati</taxon>
        <taxon>Bacillota</taxon>
        <taxon>Clostridia</taxon>
        <taxon>Candidatus Pullichristensenella</taxon>
    </lineage>
</organism>
<dbReference type="AlphaFoldDB" id="A0A9D1IC15"/>
<gene>
    <name evidence="3" type="ORF">IAB02_08140</name>
</gene>
<name>A0A9D1IC15_9FIRM</name>
<evidence type="ECO:0000313" key="4">
    <source>
        <dbReference type="Proteomes" id="UP000824072"/>
    </source>
</evidence>
<dbReference type="EMBL" id="DVMU01000184">
    <property type="protein sequence ID" value="HIU34517.1"/>
    <property type="molecule type" value="Genomic_DNA"/>
</dbReference>
<sequence>MSGQTAYDPARVREQVLARLKEIGVRFEMVEHAPVHTIEDCDAPAKALCAVVPKNLFLTPRNASAYHLLLIHPRAQFRTAEVSRQLDSSRLSFAPADKLMEMMRTLPGAISPMGLLFDPEKRVRLAIDRSLLELPRLAFHPCVNTATIAMESAEFFEKYLPAIGRQPRYVEISREEQHEI</sequence>
<dbReference type="GO" id="GO:0002161">
    <property type="term" value="F:aminoacyl-tRNA deacylase activity"/>
    <property type="evidence" value="ECO:0007669"/>
    <property type="project" value="InterPro"/>
</dbReference>
<comment type="similarity">
    <text evidence="1">Belongs to the PRORSD1 family.</text>
</comment>
<evidence type="ECO:0000256" key="1">
    <source>
        <dbReference type="ARBA" id="ARBA00010201"/>
    </source>
</evidence>
<dbReference type="Pfam" id="PF04073">
    <property type="entry name" value="tRNA_edit"/>
    <property type="match status" value="1"/>
</dbReference>
<dbReference type="PANTHER" id="PTHR31423">
    <property type="entry name" value="YBAK DOMAIN-CONTAINING PROTEIN"/>
    <property type="match status" value="1"/>
</dbReference>
<reference evidence="3" key="1">
    <citation type="submission" date="2020-10" db="EMBL/GenBank/DDBJ databases">
        <authorList>
            <person name="Gilroy R."/>
        </authorList>
    </citation>
    <scope>NUCLEOTIDE SEQUENCE</scope>
    <source>
        <strain evidence="3">ChiHcec3-11533</strain>
    </source>
</reference>
<protein>
    <recommendedName>
        <fullName evidence="2">YbaK/aminoacyl-tRNA synthetase-associated domain-containing protein</fullName>
    </recommendedName>
</protein>
<dbReference type="PANTHER" id="PTHR31423:SF3">
    <property type="entry name" value="PROLYL-TRNA SYNTHETASE ASSOCIATED DOMAIN-CONTAINING PROTEIN 1-RELATED"/>
    <property type="match status" value="1"/>
</dbReference>
<evidence type="ECO:0000313" key="3">
    <source>
        <dbReference type="EMBL" id="HIU34517.1"/>
    </source>
</evidence>
<dbReference type="SUPFAM" id="SSF55826">
    <property type="entry name" value="YbaK/ProRS associated domain"/>
    <property type="match status" value="1"/>
</dbReference>
<accession>A0A9D1IC15</accession>
<dbReference type="InterPro" id="IPR007214">
    <property type="entry name" value="YbaK/aa-tRNA-synth-assoc-dom"/>
</dbReference>
<comment type="caution">
    <text evidence="3">The sequence shown here is derived from an EMBL/GenBank/DDBJ whole genome shotgun (WGS) entry which is preliminary data.</text>
</comment>
<dbReference type="InterPro" id="IPR036754">
    <property type="entry name" value="YbaK/aa-tRNA-synt-asso_dom_sf"/>
</dbReference>